<reference evidence="1 2" key="2">
    <citation type="journal article" date="2012" name="Stand. Genomic Sci.">
        <title>Complete genome sequence of the aquatic bacterium Runella slithyformis type strain (LSU 4(T)).</title>
        <authorList>
            <person name="Copeland A."/>
            <person name="Zhang X."/>
            <person name="Misra M."/>
            <person name="Lapidus A."/>
            <person name="Nolan M."/>
            <person name="Lucas S."/>
            <person name="Deshpande S."/>
            <person name="Cheng J.F."/>
            <person name="Tapia R."/>
            <person name="Goodwin L.A."/>
            <person name="Pitluck S."/>
            <person name="Liolios K."/>
            <person name="Pagani I."/>
            <person name="Ivanova N."/>
            <person name="Mikhailova N."/>
            <person name="Pati A."/>
            <person name="Chen A."/>
            <person name="Palaniappan K."/>
            <person name="Land M."/>
            <person name="Hauser L."/>
            <person name="Pan C."/>
            <person name="Jeffries C.D."/>
            <person name="Detter J.C."/>
            <person name="Brambilla E.M."/>
            <person name="Rohde M."/>
            <person name="Djao O.D."/>
            <person name="Goker M."/>
            <person name="Sikorski J."/>
            <person name="Tindall B.J."/>
            <person name="Woyke T."/>
            <person name="Bristow J."/>
            <person name="Eisen J.A."/>
            <person name="Markowitz V."/>
            <person name="Hugenholtz P."/>
            <person name="Kyrpides N.C."/>
            <person name="Klenk H.P."/>
            <person name="Mavromatis K."/>
        </authorList>
    </citation>
    <scope>NUCLEOTIDE SEQUENCE [LARGE SCALE GENOMIC DNA]</scope>
    <source>
        <strain evidence="2">ATCC 29530 / DSM 19594 / LMG 11500 / NCIMB 11436 / LSU 4</strain>
    </source>
</reference>
<dbReference type="AlphaFoldDB" id="A0A7U3ZIE2"/>
<dbReference type="RefSeq" id="WP_013927076.1">
    <property type="nucleotide sequence ID" value="NC_015703.1"/>
</dbReference>
<sequence length="169" mass="19066">MVSFKALLQKFDKKGEKTGWTYVEIPADIANELNPNVRTSYRVKGTLDAFAIKLVALIPMGEGGFIIPVNAGMRRGIRQKEGATVEVVLEIDTDPLPQSDDLLACLEDEPKALAYFNKLPVSHQNYYSKWIESAKTIETKTKRISMTIKGMTMGLDYGQTLRYFRDLEK</sequence>
<evidence type="ECO:0000313" key="1">
    <source>
        <dbReference type="EMBL" id="AEI47757.1"/>
    </source>
</evidence>
<evidence type="ECO:0000313" key="2">
    <source>
        <dbReference type="Proteomes" id="UP000000493"/>
    </source>
</evidence>
<proteinExistence type="predicted"/>
<protein>
    <recommendedName>
        <fullName evidence="3">DUF1905 domain-containing protein</fullName>
    </recommendedName>
</protein>
<dbReference type="KEGG" id="rsi:Runsl_1330"/>
<organism evidence="1 2">
    <name type="scientific">Runella slithyformis (strain ATCC 29530 / DSM 19594 / LMG 11500 / NCIMB 11436 / LSU 4)</name>
    <dbReference type="NCBI Taxonomy" id="761193"/>
    <lineage>
        <taxon>Bacteria</taxon>
        <taxon>Pseudomonadati</taxon>
        <taxon>Bacteroidota</taxon>
        <taxon>Cytophagia</taxon>
        <taxon>Cytophagales</taxon>
        <taxon>Spirosomataceae</taxon>
        <taxon>Runella</taxon>
    </lineage>
</organism>
<dbReference type="Proteomes" id="UP000000493">
    <property type="component" value="Chromosome"/>
</dbReference>
<accession>A0A7U3ZIE2</accession>
<name>A0A7U3ZIE2_RUNSL</name>
<dbReference type="EMBL" id="CP002859">
    <property type="protein sequence ID" value="AEI47757.1"/>
    <property type="molecule type" value="Genomic_DNA"/>
</dbReference>
<evidence type="ECO:0008006" key="3">
    <source>
        <dbReference type="Google" id="ProtNLM"/>
    </source>
</evidence>
<keyword evidence="2" id="KW-1185">Reference proteome</keyword>
<dbReference type="InterPro" id="IPR015018">
    <property type="entry name" value="DUF1905"/>
</dbReference>
<dbReference type="Pfam" id="PF13376">
    <property type="entry name" value="OmdA"/>
    <property type="match status" value="1"/>
</dbReference>
<dbReference type="Gene3D" id="2.40.30.100">
    <property type="entry name" value="AF2212/PG0164-like"/>
    <property type="match status" value="1"/>
</dbReference>
<gene>
    <name evidence="1" type="ordered locus">Runsl_1330</name>
</gene>
<reference evidence="2" key="1">
    <citation type="submission" date="2011-06" db="EMBL/GenBank/DDBJ databases">
        <title>The complete genome of chromosome of Runella slithyformis DSM 19594.</title>
        <authorList>
            <consortium name="US DOE Joint Genome Institute (JGI-PGF)"/>
            <person name="Lucas S."/>
            <person name="Han J."/>
            <person name="Lapidus A."/>
            <person name="Bruce D."/>
            <person name="Goodwin L."/>
            <person name="Pitluck S."/>
            <person name="Peters L."/>
            <person name="Kyrpides N."/>
            <person name="Mavromatis K."/>
            <person name="Ivanova N."/>
            <person name="Ovchinnikova G."/>
            <person name="Zhang X."/>
            <person name="Misra M."/>
            <person name="Detter J.C."/>
            <person name="Tapia R."/>
            <person name="Han C."/>
            <person name="Land M."/>
            <person name="Hauser L."/>
            <person name="Markowitz V."/>
            <person name="Cheng J.-F."/>
            <person name="Hugenholtz P."/>
            <person name="Woyke T."/>
            <person name="Wu D."/>
            <person name="Tindall B."/>
            <person name="Faehrich R."/>
            <person name="Brambilla E."/>
            <person name="Klenk H.-P."/>
            <person name="Eisen J.A."/>
        </authorList>
    </citation>
    <scope>NUCLEOTIDE SEQUENCE [LARGE SCALE GENOMIC DNA]</scope>
    <source>
        <strain evidence="2">ATCC 29530 / DSM 19594 / LMG 11500 / NCIMB 11436 / LSU 4</strain>
    </source>
</reference>
<dbReference type="SUPFAM" id="SSF141694">
    <property type="entry name" value="AF2212/PG0164-like"/>
    <property type="match status" value="1"/>
</dbReference>
<dbReference type="InterPro" id="IPR037079">
    <property type="entry name" value="AF2212/PG0164-like_sf"/>
</dbReference>
<dbReference type="Pfam" id="PF08922">
    <property type="entry name" value="DUF1905"/>
    <property type="match status" value="1"/>
</dbReference>